<dbReference type="SUPFAM" id="SSF52540">
    <property type="entry name" value="P-loop containing nucleoside triphosphate hydrolases"/>
    <property type="match status" value="2"/>
</dbReference>
<keyword evidence="5" id="KW-0143">Chaperone</keyword>
<dbReference type="GO" id="GO:0005737">
    <property type="term" value="C:cytoplasm"/>
    <property type="evidence" value="ECO:0007669"/>
    <property type="project" value="TreeGrafter"/>
</dbReference>
<evidence type="ECO:0000256" key="4">
    <source>
        <dbReference type="ARBA" id="ARBA00022840"/>
    </source>
</evidence>
<dbReference type="InterPro" id="IPR001270">
    <property type="entry name" value="ClpA/B"/>
</dbReference>
<name>A0A8J7V326_9PROT</name>
<evidence type="ECO:0000256" key="5">
    <source>
        <dbReference type="ARBA" id="ARBA00023186"/>
    </source>
</evidence>
<feature type="region of interest" description="Disordered" evidence="6">
    <location>
        <begin position="165"/>
        <end position="204"/>
    </location>
</feature>
<feature type="domain" description="Clp ATPase C-terminal" evidence="8">
    <location>
        <begin position="800"/>
        <end position="893"/>
    </location>
</feature>
<evidence type="ECO:0000256" key="3">
    <source>
        <dbReference type="ARBA" id="ARBA00022741"/>
    </source>
</evidence>
<dbReference type="InterPro" id="IPR027417">
    <property type="entry name" value="P-loop_NTPase"/>
</dbReference>
<protein>
    <submittedName>
        <fullName evidence="9">Type VI secretion system ATPase TssH</fullName>
    </submittedName>
</protein>
<dbReference type="SUPFAM" id="SSF81923">
    <property type="entry name" value="Double Clp-N motif"/>
    <property type="match status" value="1"/>
</dbReference>
<keyword evidence="10" id="KW-1185">Reference proteome</keyword>
<dbReference type="EMBL" id="JAGMWN010000005">
    <property type="protein sequence ID" value="MBP5857786.1"/>
    <property type="molecule type" value="Genomic_DNA"/>
</dbReference>
<gene>
    <name evidence="9" type="primary">tssH</name>
    <name evidence="9" type="ORF">KAJ83_12265</name>
</gene>
<dbReference type="Pfam" id="PF17871">
    <property type="entry name" value="AAA_lid_9"/>
    <property type="match status" value="1"/>
</dbReference>
<dbReference type="SMART" id="SM00382">
    <property type="entry name" value="AAA"/>
    <property type="match status" value="2"/>
</dbReference>
<feature type="compositionally biased region" description="Basic and acidic residues" evidence="6">
    <location>
        <begin position="177"/>
        <end position="188"/>
    </location>
</feature>
<dbReference type="AlphaFoldDB" id="A0A8J7V326"/>
<comment type="similarity">
    <text evidence="1">Belongs to the ClpA/ClpB family.</text>
</comment>
<dbReference type="NCBIfam" id="TIGR03345">
    <property type="entry name" value="VI_ClpV1"/>
    <property type="match status" value="1"/>
</dbReference>
<dbReference type="Pfam" id="PF02861">
    <property type="entry name" value="Clp_N"/>
    <property type="match status" value="1"/>
</dbReference>
<dbReference type="Proteomes" id="UP000672602">
    <property type="component" value="Unassembled WGS sequence"/>
</dbReference>
<dbReference type="InterPro" id="IPR004176">
    <property type="entry name" value="Clp_R_N"/>
</dbReference>
<dbReference type="InterPro" id="IPR050130">
    <property type="entry name" value="ClpA_ClpB"/>
</dbReference>
<evidence type="ECO:0000256" key="2">
    <source>
        <dbReference type="ARBA" id="ARBA00022737"/>
    </source>
</evidence>
<accession>A0A8J7V326</accession>
<feature type="domain" description="AAA+ ATPase" evidence="7">
    <location>
        <begin position="248"/>
        <end position="393"/>
    </location>
</feature>
<proteinExistence type="inferred from homology"/>
<dbReference type="PRINTS" id="PR00300">
    <property type="entry name" value="CLPPROTEASEA"/>
</dbReference>
<dbReference type="SMART" id="SM01086">
    <property type="entry name" value="ClpB_D2-small"/>
    <property type="match status" value="1"/>
</dbReference>
<dbReference type="FunFam" id="3.40.50.300:FF:000025">
    <property type="entry name" value="ATP-dependent Clp protease subunit"/>
    <property type="match status" value="1"/>
</dbReference>
<dbReference type="GO" id="GO:0016887">
    <property type="term" value="F:ATP hydrolysis activity"/>
    <property type="evidence" value="ECO:0007669"/>
    <property type="project" value="InterPro"/>
</dbReference>
<dbReference type="InterPro" id="IPR041546">
    <property type="entry name" value="ClpA/ClpB_AAA_lid"/>
</dbReference>
<evidence type="ECO:0000256" key="1">
    <source>
        <dbReference type="ARBA" id="ARBA00008675"/>
    </source>
</evidence>
<dbReference type="RefSeq" id="WP_210682364.1">
    <property type="nucleotide sequence ID" value="NZ_JAGMWN010000005.1"/>
</dbReference>
<feature type="compositionally biased region" description="Low complexity" evidence="6">
    <location>
        <begin position="165"/>
        <end position="175"/>
    </location>
</feature>
<dbReference type="InterPro" id="IPR036628">
    <property type="entry name" value="Clp_N_dom_sf"/>
</dbReference>
<dbReference type="Gene3D" id="1.10.8.60">
    <property type="match status" value="1"/>
</dbReference>
<dbReference type="Pfam" id="PF00004">
    <property type="entry name" value="AAA"/>
    <property type="match status" value="1"/>
</dbReference>
<evidence type="ECO:0000313" key="10">
    <source>
        <dbReference type="Proteomes" id="UP000672602"/>
    </source>
</evidence>
<dbReference type="Gene3D" id="3.40.50.300">
    <property type="entry name" value="P-loop containing nucleotide triphosphate hydrolases"/>
    <property type="match status" value="3"/>
</dbReference>
<dbReference type="InterPro" id="IPR018368">
    <property type="entry name" value="ClpA/B_CS1"/>
</dbReference>
<dbReference type="InterPro" id="IPR003593">
    <property type="entry name" value="AAA+_ATPase"/>
</dbReference>
<dbReference type="InterPro" id="IPR003959">
    <property type="entry name" value="ATPase_AAA_core"/>
</dbReference>
<keyword evidence="4" id="KW-0067">ATP-binding</keyword>
<dbReference type="InterPro" id="IPR019489">
    <property type="entry name" value="Clp_ATPase_C"/>
</dbReference>
<feature type="domain" description="AAA+ ATPase" evidence="7">
    <location>
        <begin position="629"/>
        <end position="771"/>
    </location>
</feature>
<evidence type="ECO:0000313" key="9">
    <source>
        <dbReference type="EMBL" id="MBP5857786.1"/>
    </source>
</evidence>
<dbReference type="InterPro" id="IPR017729">
    <property type="entry name" value="ATPase_T6SS_ClpV1"/>
</dbReference>
<dbReference type="PANTHER" id="PTHR11638:SF184">
    <property type="entry name" value="ATPASE WITH CHAPERONE ACTIVITY"/>
    <property type="match status" value="1"/>
</dbReference>
<dbReference type="PANTHER" id="PTHR11638">
    <property type="entry name" value="ATP-DEPENDENT CLP PROTEASE"/>
    <property type="match status" value="1"/>
</dbReference>
<dbReference type="Pfam" id="PF07724">
    <property type="entry name" value="AAA_2"/>
    <property type="match status" value="1"/>
</dbReference>
<evidence type="ECO:0000259" key="7">
    <source>
        <dbReference type="SMART" id="SM00382"/>
    </source>
</evidence>
<dbReference type="Pfam" id="PF10431">
    <property type="entry name" value="ClpB_D2-small"/>
    <property type="match status" value="1"/>
</dbReference>
<dbReference type="CDD" id="cd19499">
    <property type="entry name" value="RecA-like_ClpB_Hsp104-like"/>
    <property type="match status" value="1"/>
</dbReference>
<keyword evidence="3" id="KW-0547">Nucleotide-binding</keyword>
<dbReference type="Gene3D" id="1.10.1780.10">
    <property type="entry name" value="Clp, N-terminal domain"/>
    <property type="match status" value="1"/>
</dbReference>
<dbReference type="GO" id="GO:0034605">
    <property type="term" value="P:cellular response to heat"/>
    <property type="evidence" value="ECO:0007669"/>
    <property type="project" value="TreeGrafter"/>
</dbReference>
<dbReference type="GO" id="GO:0005524">
    <property type="term" value="F:ATP binding"/>
    <property type="evidence" value="ECO:0007669"/>
    <property type="project" value="UniProtKB-KW"/>
</dbReference>
<keyword evidence="2" id="KW-0677">Repeat</keyword>
<evidence type="ECO:0000259" key="8">
    <source>
        <dbReference type="SMART" id="SM01086"/>
    </source>
</evidence>
<dbReference type="PROSITE" id="PS00870">
    <property type="entry name" value="CLPAB_1"/>
    <property type="match status" value="1"/>
</dbReference>
<comment type="caution">
    <text evidence="9">The sequence shown here is derived from an EMBL/GenBank/DDBJ whole genome shotgun (WGS) entry which is preliminary data.</text>
</comment>
<dbReference type="CDD" id="cd00009">
    <property type="entry name" value="AAA"/>
    <property type="match status" value="1"/>
</dbReference>
<evidence type="ECO:0000256" key="6">
    <source>
        <dbReference type="SAM" id="MobiDB-lite"/>
    </source>
</evidence>
<sequence>MQLDMKVLVGKLNPTCKRALEQAAQLCVQQTHFHVEIEHLLLKLIAQPESDLTAAFGPHDIDAAALTADLQAAIDGFRRGNTRTPALSPQIADLLQAAWIYSSGTLDQKATRSAALLQAALATPGLRDALVESCPAFADLPVEALGENWPEIVKHSPEAMPSAIESAKADAAASRAARKDARRVKAEAPDEQAPQGGAEDEATERDPLEVLDLYTVSLTDQALVGAIDPIIGRDAEIRQVIDILMRRRQNNPILTGEAGVGKTAVVEGFAQRIADGDVPPPLRDVDVRLLDLALLQAGASMKGEFEERLKGVVEAVKASARPVVLFVDEAHTLIGAGGAAGQGDAANLLKPALARGELRTVAATTWAEYKRYIEKDPALARRFQVVKVEEPDAERAVAMVRGLARRLALHHGVRILDEAIADAVSLSARYIAGRQLPDKAIAVLDTACARVAVAQAGEPPALETARRLVERLETEAGILTAERVREEDHKERLAGIDAARVAAEAERDTLLARWEQERALVAEMREMLANRPEDGEPPGEAYAELEEKLAALQGDDPMVPARVDGAVVAQVIAGWTGIPVGRMMRDEVKGVLELEDRLAERIVGQDHALAAVAKRIRTYRAGLDDPVKPVGVFLFMGPSGVGKTETALALAELLYGGETNLITVNMSEFQEAHTVSALKGAPPGYVGYGQGGVLTEAVRRNPYSVVLLDEVEKAHPDVMELFFQVFDKGMMEDGEGVEVDFRNTVLILTSNLGDDVIVEAAFSGADLTVEDLAARVRPALLRRFKPAFLGRLVAVPYLPLGEDQIRGIVDLKLARVAARFAENNGAELVLDPGVAAAVAERSTEVESGARSIDAILTHNLLPAISDAVLAAMAEGTAFARAQVTLGEGGGFAVRLDDR</sequence>
<reference evidence="9" key="1">
    <citation type="submission" date="2021-04" db="EMBL/GenBank/DDBJ databases">
        <authorList>
            <person name="Zhang D.-C."/>
        </authorList>
    </citation>
    <scope>NUCLEOTIDE SEQUENCE</scope>
    <source>
        <strain evidence="9">CGMCC 1.15697</strain>
    </source>
</reference>
<organism evidence="9 10">
    <name type="scientific">Marivibrio halodurans</name>
    <dbReference type="NCBI Taxonomy" id="2039722"/>
    <lineage>
        <taxon>Bacteria</taxon>
        <taxon>Pseudomonadati</taxon>
        <taxon>Pseudomonadota</taxon>
        <taxon>Alphaproteobacteria</taxon>
        <taxon>Rhodospirillales</taxon>
        <taxon>Rhodospirillaceae</taxon>
        <taxon>Marivibrio</taxon>
    </lineage>
</organism>